<feature type="region of interest" description="Disordered" evidence="6">
    <location>
        <begin position="68"/>
        <end position="104"/>
    </location>
</feature>
<dbReference type="AlphaFoldDB" id="A0A9W7ATV9"/>
<dbReference type="GO" id="GO:0005730">
    <property type="term" value="C:nucleolus"/>
    <property type="evidence" value="ECO:0007669"/>
    <property type="project" value="UniProtKB-SubCell"/>
</dbReference>
<dbReference type="Pfam" id="PF05890">
    <property type="entry name" value="Ebp2"/>
    <property type="match status" value="1"/>
</dbReference>
<reference evidence="8" key="1">
    <citation type="journal article" date="2023" name="Commun. Biol.">
        <title>Genome analysis of Parmales, the sister group of diatoms, reveals the evolutionary specialization of diatoms from phago-mixotrophs to photoautotrophs.</title>
        <authorList>
            <person name="Ban H."/>
            <person name="Sato S."/>
            <person name="Yoshikawa S."/>
            <person name="Yamada K."/>
            <person name="Nakamura Y."/>
            <person name="Ichinomiya M."/>
            <person name="Sato N."/>
            <person name="Blanc-Mathieu R."/>
            <person name="Endo H."/>
            <person name="Kuwata A."/>
            <person name="Ogata H."/>
        </authorList>
    </citation>
    <scope>NUCLEOTIDE SEQUENCE [LARGE SCALE GENOMIC DNA]</scope>
</reference>
<dbReference type="PANTHER" id="PTHR13028">
    <property type="entry name" value="RRNA PROCESSING PROTEIN EBNA1-BINDING PROTEIN-RELATED"/>
    <property type="match status" value="1"/>
</dbReference>
<feature type="region of interest" description="Disordered" evidence="6">
    <location>
        <begin position="215"/>
        <end position="351"/>
    </location>
</feature>
<dbReference type="GO" id="GO:0030687">
    <property type="term" value="C:preribosome, large subunit precursor"/>
    <property type="evidence" value="ECO:0007669"/>
    <property type="project" value="TreeGrafter"/>
</dbReference>
<comment type="caution">
    <text evidence="7">The sequence shown here is derived from an EMBL/GenBank/DDBJ whole genome shotgun (WGS) entry which is preliminary data.</text>
</comment>
<dbReference type="Proteomes" id="UP001162640">
    <property type="component" value="Unassembled WGS sequence"/>
</dbReference>
<feature type="compositionally biased region" description="Basic and acidic residues" evidence="6">
    <location>
        <begin position="342"/>
        <end position="351"/>
    </location>
</feature>
<keyword evidence="5" id="KW-0539">Nucleus</keyword>
<feature type="compositionally biased region" description="Basic residues" evidence="6">
    <location>
        <begin position="1"/>
        <end position="11"/>
    </location>
</feature>
<evidence type="ECO:0000256" key="2">
    <source>
        <dbReference type="ARBA" id="ARBA00007336"/>
    </source>
</evidence>
<name>A0A9W7ATV9_9STRA</name>
<evidence type="ECO:0000313" key="8">
    <source>
        <dbReference type="Proteomes" id="UP001162640"/>
    </source>
</evidence>
<evidence type="ECO:0000256" key="5">
    <source>
        <dbReference type="ARBA" id="ARBA00023242"/>
    </source>
</evidence>
<organism evidence="7 8">
    <name type="scientific">Triparma laevis f. inornata</name>
    <dbReference type="NCBI Taxonomy" id="1714386"/>
    <lineage>
        <taxon>Eukaryota</taxon>
        <taxon>Sar</taxon>
        <taxon>Stramenopiles</taxon>
        <taxon>Ochrophyta</taxon>
        <taxon>Bolidophyceae</taxon>
        <taxon>Parmales</taxon>
        <taxon>Triparmaceae</taxon>
        <taxon>Triparma</taxon>
    </lineage>
</organism>
<feature type="compositionally biased region" description="Basic and acidic residues" evidence="6">
    <location>
        <begin position="215"/>
        <end position="274"/>
    </location>
</feature>
<evidence type="ECO:0000256" key="4">
    <source>
        <dbReference type="ARBA" id="ARBA00023054"/>
    </source>
</evidence>
<evidence type="ECO:0000256" key="3">
    <source>
        <dbReference type="ARBA" id="ARBA00022517"/>
    </source>
</evidence>
<dbReference type="InterPro" id="IPR008610">
    <property type="entry name" value="Ebp2"/>
</dbReference>
<evidence type="ECO:0000256" key="1">
    <source>
        <dbReference type="ARBA" id="ARBA00004604"/>
    </source>
</evidence>
<accession>A0A9W7ATV9</accession>
<dbReference type="PANTHER" id="PTHR13028:SF0">
    <property type="entry name" value="RRNA-PROCESSING PROTEIN EBP2-RELATED"/>
    <property type="match status" value="1"/>
</dbReference>
<evidence type="ECO:0000256" key="6">
    <source>
        <dbReference type="SAM" id="MobiDB-lite"/>
    </source>
</evidence>
<evidence type="ECO:0008006" key="9">
    <source>
        <dbReference type="Google" id="ProtNLM"/>
    </source>
</evidence>
<protein>
    <recommendedName>
        <fullName evidence="9">rRNA-processing protein EBP2</fullName>
    </recommendedName>
</protein>
<proteinExistence type="inferred from homology"/>
<dbReference type="GO" id="GO:0034399">
    <property type="term" value="C:nuclear periphery"/>
    <property type="evidence" value="ECO:0007669"/>
    <property type="project" value="TreeGrafter"/>
</dbReference>
<dbReference type="GO" id="GO:0006364">
    <property type="term" value="P:rRNA processing"/>
    <property type="evidence" value="ECO:0007669"/>
    <property type="project" value="TreeGrafter"/>
</dbReference>
<feature type="region of interest" description="Disordered" evidence="6">
    <location>
        <begin position="1"/>
        <end position="49"/>
    </location>
</feature>
<comment type="subcellular location">
    <subcellularLocation>
        <location evidence="1">Nucleus</location>
        <location evidence="1">Nucleolus</location>
    </subcellularLocation>
</comment>
<dbReference type="EMBL" id="BLQM01000213">
    <property type="protein sequence ID" value="GMH75915.1"/>
    <property type="molecule type" value="Genomic_DNA"/>
</dbReference>
<keyword evidence="3" id="KW-0690">Ribosome biogenesis</keyword>
<feature type="compositionally biased region" description="Acidic residues" evidence="6">
    <location>
        <begin position="16"/>
        <end position="49"/>
    </location>
</feature>
<dbReference type="GO" id="GO:0042273">
    <property type="term" value="P:ribosomal large subunit biogenesis"/>
    <property type="evidence" value="ECO:0007669"/>
    <property type="project" value="TreeGrafter"/>
</dbReference>
<gene>
    <name evidence="7" type="ORF">TL16_g06910</name>
</gene>
<evidence type="ECO:0000313" key="7">
    <source>
        <dbReference type="EMBL" id="GMH75915.1"/>
    </source>
</evidence>
<sequence length="351" mass="39377">MAKKTKTSTKRKAPEPDSDPEIDFEDVQMSDSDAESEELDTTVEIEDEDEYAAEARALKAAMEEGAFDKLVGEKIGSSSSSSDDEEEDEEDEEQKTLEAAKAANAGFTNNVRGLNAATAQILARELPWEERLDVTSAEAVSPSADPLNVNDDLKREVAFYNVALSAVRSGKKRFKSTSMPFTRPTDYFAEMVKSDAHMAKIKDRLIFESKKIQAFEQRKSNKESKNREKEKRDNKLKEKAKEKRENLGKVEEWKKEAKERRGQGIGDFDDKGIQDKIGFNHKRERADKKYGFGGKSGKFKKSDKKKLNDMSDYNPRGNFKGGMKSSKKSGGGDAGGKRQGKRARDAKRQKT</sequence>
<feature type="compositionally biased region" description="Acidic residues" evidence="6">
    <location>
        <begin position="82"/>
        <end position="93"/>
    </location>
</feature>
<comment type="similarity">
    <text evidence="2">Belongs to the EBP2 family.</text>
</comment>
<keyword evidence="4" id="KW-0175">Coiled coil</keyword>